<protein>
    <recommendedName>
        <fullName evidence="2">CAAX prenyl protease 2/Lysostaphin resistance protein A-like domain-containing protein</fullName>
    </recommendedName>
</protein>
<feature type="domain" description="CAAX prenyl protease 2/Lysostaphin resistance protein A-like" evidence="2">
    <location>
        <begin position="115"/>
        <end position="213"/>
    </location>
</feature>
<keyword evidence="1" id="KW-0472">Membrane</keyword>
<feature type="transmembrane region" description="Helical" evidence="1">
    <location>
        <begin position="201"/>
        <end position="222"/>
    </location>
</feature>
<dbReference type="GO" id="GO:0080120">
    <property type="term" value="P:CAAX-box protein maturation"/>
    <property type="evidence" value="ECO:0007669"/>
    <property type="project" value="UniProtKB-ARBA"/>
</dbReference>
<dbReference type="PANTHER" id="PTHR35797">
    <property type="entry name" value="PROTEASE-RELATED"/>
    <property type="match status" value="1"/>
</dbReference>
<name>A0A0W8FJR7_9ZZZZ</name>
<feature type="transmembrane region" description="Helical" evidence="1">
    <location>
        <begin position="110"/>
        <end position="129"/>
    </location>
</feature>
<dbReference type="InterPro" id="IPR042150">
    <property type="entry name" value="MmRce1-like"/>
</dbReference>
<gene>
    <name evidence="3" type="ORF">ASZ90_009106</name>
</gene>
<reference evidence="3" key="1">
    <citation type="journal article" date="2015" name="Proc. Natl. Acad. Sci. U.S.A.">
        <title>Networks of energetic and metabolic interactions define dynamics in microbial communities.</title>
        <authorList>
            <person name="Embree M."/>
            <person name="Liu J.K."/>
            <person name="Al-Bassam M.M."/>
            <person name="Zengler K."/>
        </authorList>
    </citation>
    <scope>NUCLEOTIDE SEQUENCE</scope>
</reference>
<dbReference type="Pfam" id="PF02517">
    <property type="entry name" value="Rce1-like"/>
    <property type="match status" value="1"/>
</dbReference>
<feature type="transmembrane region" description="Helical" evidence="1">
    <location>
        <begin position="175"/>
        <end position="194"/>
    </location>
</feature>
<dbReference type="InterPro" id="IPR003675">
    <property type="entry name" value="Rce1/LyrA-like_dom"/>
</dbReference>
<evidence type="ECO:0000259" key="2">
    <source>
        <dbReference type="Pfam" id="PF02517"/>
    </source>
</evidence>
<dbReference type="PANTHER" id="PTHR35797:SF1">
    <property type="entry name" value="PROTEASE"/>
    <property type="match status" value="1"/>
</dbReference>
<proteinExistence type="predicted"/>
<organism evidence="3">
    <name type="scientific">hydrocarbon metagenome</name>
    <dbReference type="NCBI Taxonomy" id="938273"/>
    <lineage>
        <taxon>unclassified sequences</taxon>
        <taxon>metagenomes</taxon>
        <taxon>ecological metagenomes</taxon>
    </lineage>
</organism>
<keyword evidence="1" id="KW-1133">Transmembrane helix</keyword>
<feature type="transmembrane region" description="Helical" evidence="1">
    <location>
        <begin position="75"/>
        <end position="98"/>
    </location>
</feature>
<sequence>MSTGRSPLALFLLIFLLSIPFLLFAGAPLPGPFNLPVSAFMLVCPAIAAAILVFREEGGRGVARLSARALDYPKVGMVWYIPILLLMPGVMLLSYGVMLLSGRPLPADPYVPYLMIPAFVVLFFITAAFEEIGWMGYAADPLQERWSALATALALGAVWAAWHLIPWVLLNDPVWAAGQSLSTVALRVLIVWLYNNTGGSVFAATLFHGMVNVAGFSFPNYGSHYDPFVSGAITAAVAVVVVVIWGPATLARRAARSPEMPGR</sequence>
<accession>A0A0W8FJR7</accession>
<evidence type="ECO:0000313" key="3">
    <source>
        <dbReference type="EMBL" id="KUG21144.1"/>
    </source>
</evidence>
<evidence type="ECO:0000256" key="1">
    <source>
        <dbReference type="SAM" id="Phobius"/>
    </source>
</evidence>
<dbReference type="EMBL" id="LNQE01001097">
    <property type="protein sequence ID" value="KUG21144.1"/>
    <property type="molecule type" value="Genomic_DNA"/>
</dbReference>
<feature type="transmembrane region" description="Helical" evidence="1">
    <location>
        <begin position="228"/>
        <end position="250"/>
    </location>
</feature>
<feature type="transmembrane region" description="Helical" evidence="1">
    <location>
        <begin position="149"/>
        <end position="169"/>
    </location>
</feature>
<dbReference type="GO" id="GO:0004175">
    <property type="term" value="F:endopeptidase activity"/>
    <property type="evidence" value="ECO:0007669"/>
    <property type="project" value="UniProtKB-ARBA"/>
</dbReference>
<comment type="caution">
    <text evidence="3">The sequence shown here is derived from an EMBL/GenBank/DDBJ whole genome shotgun (WGS) entry which is preliminary data.</text>
</comment>
<keyword evidence="1" id="KW-0812">Transmembrane</keyword>
<dbReference type="AlphaFoldDB" id="A0A0W8FJR7"/>
<feature type="transmembrane region" description="Helical" evidence="1">
    <location>
        <begin position="35"/>
        <end position="54"/>
    </location>
</feature>